<keyword evidence="1" id="KW-0649">Protein kinase inhibitor</keyword>
<reference evidence="1 2" key="1">
    <citation type="submission" date="2024-06" db="EMBL/GenBank/DDBJ databases">
        <title>Genome of Rhodovulum iodosum, a marine photoferrotroph.</title>
        <authorList>
            <person name="Bianchini G."/>
            <person name="Nikeleit V."/>
            <person name="Kappler A."/>
            <person name="Bryce C."/>
            <person name="Sanchez-Baracaldo P."/>
        </authorList>
    </citation>
    <scope>NUCLEOTIDE SEQUENCE [LARGE SCALE GENOMIC DNA]</scope>
    <source>
        <strain evidence="1 2">UT/N1</strain>
    </source>
</reference>
<dbReference type="CDD" id="cd00865">
    <property type="entry name" value="PEBP_bact_arch"/>
    <property type="match status" value="1"/>
</dbReference>
<dbReference type="GO" id="GO:0004860">
    <property type="term" value="F:protein kinase inhibitor activity"/>
    <property type="evidence" value="ECO:0007669"/>
    <property type="project" value="UniProtKB-KW"/>
</dbReference>
<dbReference type="PANTHER" id="PTHR30289:SF1">
    <property type="entry name" value="PEBP (PHOSPHATIDYLETHANOLAMINE-BINDING PROTEIN) FAMILY PROTEIN"/>
    <property type="match status" value="1"/>
</dbReference>
<comment type="caution">
    <text evidence="1">The sequence shown here is derived from an EMBL/GenBank/DDBJ whole genome shotgun (WGS) entry which is preliminary data.</text>
</comment>
<accession>A0ABV3XTZ0</accession>
<proteinExistence type="predicted"/>
<evidence type="ECO:0000313" key="1">
    <source>
        <dbReference type="EMBL" id="MEX5728805.1"/>
    </source>
</evidence>
<sequence length="154" mass="16496">MLMLTSPDFNPGETIPGRFTCDGQNVSPALRWTGVPEGTRELLVVCTDPDAPGGVFHHWAAYAIPPGWQFLHAGFGPETLEPGFRQALNDFGKPGYAGPCPPKGDAPHSYHFRLSALSEHIVSAAPGATCPEVIRLAAPNVIEFTEIVGLYGRT</sequence>
<dbReference type="NCBIfam" id="TIGR00481">
    <property type="entry name" value="YbhB/YbcL family Raf kinase inhibitor-like protein"/>
    <property type="match status" value="1"/>
</dbReference>
<dbReference type="InterPro" id="IPR036610">
    <property type="entry name" value="PEBP-like_sf"/>
</dbReference>
<dbReference type="Proteomes" id="UP001560019">
    <property type="component" value="Unassembled WGS sequence"/>
</dbReference>
<protein>
    <submittedName>
        <fullName evidence="1">Raf kinase inhibitor-like YbhB/YbcL family protein</fullName>
    </submittedName>
</protein>
<dbReference type="Pfam" id="PF01161">
    <property type="entry name" value="PBP"/>
    <property type="match status" value="1"/>
</dbReference>
<dbReference type="Gene3D" id="3.90.280.10">
    <property type="entry name" value="PEBP-like"/>
    <property type="match status" value="1"/>
</dbReference>
<gene>
    <name evidence="1" type="ORF">Ga0609869_002158</name>
</gene>
<dbReference type="InterPro" id="IPR005247">
    <property type="entry name" value="YbhB_YbcL/LppC-like"/>
</dbReference>
<evidence type="ECO:0000313" key="2">
    <source>
        <dbReference type="Proteomes" id="UP001560019"/>
    </source>
</evidence>
<organism evidence="1 2">
    <name type="scientific">Rhodovulum iodosum</name>
    <dbReference type="NCBI Taxonomy" id="68291"/>
    <lineage>
        <taxon>Bacteria</taxon>
        <taxon>Pseudomonadati</taxon>
        <taxon>Pseudomonadota</taxon>
        <taxon>Alphaproteobacteria</taxon>
        <taxon>Rhodobacterales</taxon>
        <taxon>Paracoccaceae</taxon>
        <taxon>Rhodovulum</taxon>
    </lineage>
</organism>
<dbReference type="InterPro" id="IPR008914">
    <property type="entry name" value="PEBP"/>
</dbReference>
<name>A0ABV3XTZ0_9RHOB</name>
<dbReference type="EMBL" id="JBEHHI010000002">
    <property type="protein sequence ID" value="MEX5728805.1"/>
    <property type="molecule type" value="Genomic_DNA"/>
</dbReference>
<dbReference type="PANTHER" id="PTHR30289">
    <property type="entry name" value="UNCHARACTERIZED PROTEIN YBCL-RELATED"/>
    <property type="match status" value="1"/>
</dbReference>
<dbReference type="RefSeq" id="WP_125407123.1">
    <property type="nucleotide sequence ID" value="NZ_JBEHHI010000002.1"/>
</dbReference>
<dbReference type="SUPFAM" id="SSF49777">
    <property type="entry name" value="PEBP-like"/>
    <property type="match status" value="1"/>
</dbReference>
<keyword evidence="2" id="KW-1185">Reference proteome</keyword>